<evidence type="ECO:0000313" key="1">
    <source>
        <dbReference type="EMBL" id="QJA61107.1"/>
    </source>
</evidence>
<reference evidence="2" key="1">
    <citation type="submission" date="2020-03" db="EMBL/GenBank/DDBJ databases">
        <title>The deep terrestrial virosphere.</title>
        <authorList>
            <person name="Holmfeldt K."/>
            <person name="Nilsson E."/>
            <person name="Simone D."/>
            <person name="Lopez-Fernandez M."/>
            <person name="Wu X."/>
            <person name="de Brujin I."/>
            <person name="Lundin D."/>
            <person name="Andersson A."/>
            <person name="Bertilsson S."/>
            <person name="Dopson M."/>
        </authorList>
    </citation>
    <scope>NUCLEOTIDE SEQUENCE</scope>
    <source>
        <strain evidence="2">MM415A00305</strain>
        <strain evidence="1">MM415B01000</strain>
        <strain evidence="3">TM448B06662</strain>
    </source>
</reference>
<name>A0A6M3KMH6_9ZZZZ</name>
<evidence type="ECO:0000313" key="2">
    <source>
        <dbReference type="EMBL" id="QJA83259.1"/>
    </source>
</evidence>
<dbReference type="AlphaFoldDB" id="A0A6M3KMH6"/>
<evidence type="ECO:0000313" key="3">
    <source>
        <dbReference type="EMBL" id="QJI04198.1"/>
    </source>
</evidence>
<protein>
    <submittedName>
        <fullName evidence="2">Uncharacterized protein</fullName>
    </submittedName>
</protein>
<sequence>MRKKSPRPYVPPQREPGWSAEKYCAVLQDRMDHMTKQMEYETRDRKTVLRNRIAVCHRLMVKTIEEKP</sequence>
<dbReference type="EMBL" id="MT145157">
    <property type="protein sequence ID" value="QJI04198.1"/>
    <property type="molecule type" value="Genomic_DNA"/>
</dbReference>
<proteinExistence type="predicted"/>
<gene>
    <name evidence="2" type="ORF">MM415A00305_0057</name>
    <name evidence="1" type="ORF">MM415B01000_0033</name>
    <name evidence="3" type="ORF">TM448B06662_0008</name>
</gene>
<dbReference type="EMBL" id="MT141430">
    <property type="protein sequence ID" value="QJA61107.1"/>
    <property type="molecule type" value="Genomic_DNA"/>
</dbReference>
<accession>A0A6M3KMH6</accession>
<dbReference type="EMBL" id="MT142506">
    <property type="protein sequence ID" value="QJA83259.1"/>
    <property type="molecule type" value="Genomic_DNA"/>
</dbReference>
<organism evidence="2">
    <name type="scientific">viral metagenome</name>
    <dbReference type="NCBI Taxonomy" id="1070528"/>
    <lineage>
        <taxon>unclassified sequences</taxon>
        <taxon>metagenomes</taxon>
        <taxon>organismal metagenomes</taxon>
    </lineage>
</organism>